<gene>
    <name evidence="1" type="ORF">GCM10009691_35470</name>
</gene>
<evidence type="ECO:0000313" key="1">
    <source>
        <dbReference type="EMBL" id="GAA1558302.1"/>
    </source>
</evidence>
<evidence type="ECO:0008006" key="3">
    <source>
        <dbReference type="Google" id="ProtNLM"/>
    </source>
</evidence>
<sequence length="47" mass="4932">MGLEPGRVTDPAHGLTQNQMSTALGNGVLPLQAKFALAELELQTQPS</sequence>
<evidence type="ECO:0000313" key="2">
    <source>
        <dbReference type="Proteomes" id="UP001501791"/>
    </source>
</evidence>
<dbReference type="EMBL" id="BAAALY010000016">
    <property type="protein sequence ID" value="GAA1558302.1"/>
    <property type="molecule type" value="Genomic_DNA"/>
</dbReference>
<organism evidence="1 2">
    <name type="scientific">Brevibacterium picturae</name>
    <dbReference type="NCBI Taxonomy" id="260553"/>
    <lineage>
        <taxon>Bacteria</taxon>
        <taxon>Bacillati</taxon>
        <taxon>Actinomycetota</taxon>
        <taxon>Actinomycetes</taxon>
        <taxon>Micrococcales</taxon>
        <taxon>Brevibacteriaceae</taxon>
        <taxon>Brevibacterium</taxon>
    </lineage>
</organism>
<reference evidence="1 2" key="1">
    <citation type="journal article" date="2019" name="Int. J. Syst. Evol. Microbiol.">
        <title>The Global Catalogue of Microorganisms (GCM) 10K type strain sequencing project: providing services to taxonomists for standard genome sequencing and annotation.</title>
        <authorList>
            <consortium name="The Broad Institute Genomics Platform"/>
            <consortium name="The Broad Institute Genome Sequencing Center for Infectious Disease"/>
            <person name="Wu L."/>
            <person name="Ma J."/>
        </authorList>
    </citation>
    <scope>NUCLEOTIDE SEQUENCE [LARGE SCALE GENOMIC DNA]</scope>
    <source>
        <strain evidence="1 2">JCM 13319</strain>
    </source>
</reference>
<proteinExistence type="predicted"/>
<keyword evidence="2" id="KW-1185">Reference proteome</keyword>
<name>A0ABN2CI14_9MICO</name>
<accession>A0ABN2CI14</accession>
<dbReference type="Proteomes" id="UP001501791">
    <property type="component" value="Unassembled WGS sequence"/>
</dbReference>
<protein>
    <recommendedName>
        <fullName evidence="3">DNA (Cytosine-5)-methyltransferase 1</fullName>
    </recommendedName>
</protein>
<comment type="caution">
    <text evidence="1">The sequence shown here is derived from an EMBL/GenBank/DDBJ whole genome shotgun (WGS) entry which is preliminary data.</text>
</comment>